<name>A0A6B9FMP5_9HYPH</name>
<dbReference type="KEGG" id="mmes:MMSR116_14680"/>
<evidence type="ECO:0000313" key="3">
    <source>
        <dbReference type="Proteomes" id="UP000012488"/>
    </source>
</evidence>
<reference evidence="2 3" key="2">
    <citation type="journal article" date="2013" name="Genome Announc.">
        <title>Draft Genome Sequence of Methylobacterium mesophilicum Strain SR1.6/6, Isolated from Citrus sinensis.</title>
        <authorList>
            <person name="Marinho Almeida D."/>
            <person name="Dini-Andreote F."/>
            <person name="Camargo Neves A.A."/>
            <person name="Juca Ramos R.T."/>
            <person name="Andreote F.D."/>
            <person name="Carneiro A.R."/>
            <person name="Oliveira de Souza Lima A."/>
            <person name="Caracciolo Gomes de Sa P.H."/>
            <person name="Ribeiro Barbosa M.S."/>
            <person name="Araujo W.L."/>
            <person name="Silva A."/>
        </authorList>
    </citation>
    <scope>NUCLEOTIDE SEQUENCE [LARGE SCALE GENOMIC DNA]</scope>
    <source>
        <strain evidence="2 3">SR1.6/6</strain>
    </source>
</reference>
<evidence type="ECO:0000256" key="1">
    <source>
        <dbReference type="SAM" id="MobiDB-lite"/>
    </source>
</evidence>
<gene>
    <name evidence="2" type="ORF">MMSR116_14680</name>
</gene>
<dbReference type="Proteomes" id="UP000012488">
    <property type="component" value="Chromosome"/>
</dbReference>
<reference evidence="2 3" key="1">
    <citation type="journal article" date="2012" name="Genet. Mol. Biol.">
        <title>Analysis of 16S rRNA and mxaF genes revealing insights into Methylobacterium niche-specific plant association.</title>
        <authorList>
            <person name="Dourado M.N."/>
            <person name="Andreote F.D."/>
            <person name="Dini-Andreote F."/>
            <person name="Conti R."/>
            <person name="Araujo J.M."/>
            <person name="Araujo W.L."/>
        </authorList>
    </citation>
    <scope>NUCLEOTIDE SEQUENCE [LARGE SCALE GENOMIC DNA]</scope>
    <source>
        <strain evidence="2 3">SR1.6/6</strain>
    </source>
</reference>
<dbReference type="OrthoDB" id="7995063at2"/>
<accession>A0A6B9FMP5</accession>
<protein>
    <submittedName>
        <fullName evidence="2">Uncharacterized protein</fullName>
    </submittedName>
</protein>
<organism evidence="2 3">
    <name type="scientific">Methylobacterium mesophilicum SR1.6/6</name>
    <dbReference type="NCBI Taxonomy" id="908290"/>
    <lineage>
        <taxon>Bacteria</taxon>
        <taxon>Pseudomonadati</taxon>
        <taxon>Pseudomonadota</taxon>
        <taxon>Alphaproteobacteria</taxon>
        <taxon>Hyphomicrobiales</taxon>
        <taxon>Methylobacteriaceae</taxon>
        <taxon>Methylobacterium</taxon>
    </lineage>
</organism>
<dbReference type="RefSeq" id="WP_010682407.1">
    <property type="nucleotide sequence ID" value="NZ_CP043538.1"/>
</dbReference>
<sequence>MIVTIHSDDRTGLLAAALLAGGLAAIGARPTVVAVAANGSQACGLARLAGPFDLLSPDPLDAATVMAGLAMRRAGDVVAVLPTDLLGGHGPDRRDHVGLVATACRLTAAQALHANVSGAWHLRCDDGPGHPAWRKAPRVLPLRLPRLSPLEQVRLLAGDLDAAARDVAVALTATLLAVSADPYSERFEAADLAAILAPADTDGDLRERLLDCAAALGDPRSLATSFGVAGHAPARARGTRPVPAPARPGATQPARLAARLRA</sequence>
<dbReference type="EMBL" id="CP043538">
    <property type="protein sequence ID" value="QGY02986.1"/>
    <property type="molecule type" value="Genomic_DNA"/>
</dbReference>
<feature type="region of interest" description="Disordered" evidence="1">
    <location>
        <begin position="232"/>
        <end position="262"/>
    </location>
</feature>
<proteinExistence type="predicted"/>
<dbReference type="AlphaFoldDB" id="A0A6B9FMP5"/>
<evidence type="ECO:0000313" key="2">
    <source>
        <dbReference type="EMBL" id="QGY02986.1"/>
    </source>
</evidence>